<comment type="subcellular location">
    <subcellularLocation>
        <location evidence="2">Membrane</location>
        <topology evidence="2">Multi-pass membrane protein</topology>
    </subcellularLocation>
</comment>
<dbReference type="InterPro" id="IPR001841">
    <property type="entry name" value="Znf_RING"/>
</dbReference>
<keyword evidence="11 14" id="KW-0472">Membrane</keyword>
<evidence type="ECO:0000256" key="12">
    <source>
        <dbReference type="PROSITE-ProRule" id="PRU00175"/>
    </source>
</evidence>
<keyword evidence="7 12" id="KW-0863">Zinc-finger</keyword>
<feature type="transmembrane region" description="Helical" evidence="14">
    <location>
        <begin position="94"/>
        <end position="112"/>
    </location>
</feature>
<comment type="caution">
    <text evidence="16">The sequence shown here is derived from an EMBL/GenBank/DDBJ whole genome shotgun (WGS) entry which is preliminary data.</text>
</comment>
<dbReference type="EMBL" id="CAMAPF010000948">
    <property type="protein sequence ID" value="CAH9127506.1"/>
    <property type="molecule type" value="Genomic_DNA"/>
</dbReference>
<dbReference type="PANTHER" id="PTHR45977">
    <property type="entry name" value="TARGET OF ERK KINASE MPK-1"/>
    <property type="match status" value="1"/>
</dbReference>
<evidence type="ECO:0000256" key="7">
    <source>
        <dbReference type="ARBA" id="ARBA00022771"/>
    </source>
</evidence>
<dbReference type="GO" id="GO:0006511">
    <property type="term" value="P:ubiquitin-dependent protein catabolic process"/>
    <property type="evidence" value="ECO:0007669"/>
    <property type="project" value="TreeGrafter"/>
</dbReference>
<evidence type="ECO:0000259" key="15">
    <source>
        <dbReference type="PROSITE" id="PS50089"/>
    </source>
</evidence>
<dbReference type="InterPro" id="IPR013083">
    <property type="entry name" value="Znf_RING/FYVE/PHD"/>
</dbReference>
<feature type="compositionally biased region" description="Polar residues" evidence="13">
    <location>
        <begin position="21"/>
        <end position="31"/>
    </location>
</feature>
<dbReference type="SMART" id="SM00184">
    <property type="entry name" value="RING"/>
    <property type="match status" value="1"/>
</dbReference>
<feature type="transmembrane region" description="Helical" evidence="14">
    <location>
        <begin position="184"/>
        <end position="217"/>
    </location>
</feature>
<feature type="domain" description="RING-type" evidence="15">
    <location>
        <begin position="278"/>
        <end position="319"/>
    </location>
</feature>
<dbReference type="GO" id="GO:0008270">
    <property type="term" value="F:zinc ion binding"/>
    <property type="evidence" value="ECO:0007669"/>
    <property type="project" value="UniProtKB-KW"/>
</dbReference>
<keyword evidence="5 14" id="KW-0812">Transmembrane</keyword>
<sequence length="329" mass="37399">MEQRPLLIDGFQDASCFTTSQNTMPSSSSDYHQIVMNDDDDDGEEEDDDGLLGDCGYSRPFFIIDVIWNMAFVLVSIFMLLSTIGESPSAPLRLWIGGYALQCLLHVGFVWVEHQRMVVVRYHSLHSHALSIFNLCHSSIMQSLEAVNTVISSIWWVFGLYWIIMGGQALLQDSPHLYWLSVTFLAFDVFFVIFCITMVFMLFFAFFCCVPILVAVAYAMKLREGASENDIMTLPKYSYVHSSNANSSISKFSYDDNMTLEEGLSTPVLSLNLEDSECSICLNRYSEGVELCRLPCNHHFHHGCVCKWLRINATCPLCKFNILRKETLV</sequence>
<keyword evidence="6" id="KW-0479">Metal-binding</keyword>
<reference evidence="16" key="1">
    <citation type="submission" date="2022-07" db="EMBL/GenBank/DDBJ databases">
        <authorList>
            <person name="Macas J."/>
            <person name="Novak P."/>
            <person name="Neumann P."/>
        </authorList>
    </citation>
    <scope>NUCLEOTIDE SEQUENCE</scope>
</reference>
<dbReference type="GO" id="GO:0000325">
    <property type="term" value="C:plant-type vacuole"/>
    <property type="evidence" value="ECO:0007669"/>
    <property type="project" value="TreeGrafter"/>
</dbReference>
<dbReference type="PANTHER" id="PTHR45977:SF19">
    <property type="entry name" value="RING-TYPE DOMAIN-CONTAINING PROTEIN"/>
    <property type="match status" value="1"/>
</dbReference>
<evidence type="ECO:0000256" key="9">
    <source>
        <dbReference type="ARBA" id="ARBA00022833"/>
    </source>
</evidence>
<dbReference type="SUPFAM" id="SSF57850">
    <property type="entry name" value="RING/U-box"/>
    <property type="match status" value="1"/>
</dbReference>
<evidence type="ECO:0000313" key="16">
    <source>
        <dbReference type="EMBL" id="CAH9127506.1"/>
    </source>
</evidence>
<organism evidence="16 17">
    <name type="scientific">Cuscuta epithymum</name>
    <dbReference type="NCBI Taxonomy" id="186058"/>
    <lineage>
        <taxon>Eukaryota</taxon>
        <taxon>Viridiplantae</taxon>
        <taxon>Streptophyta</taxon>
        <taxon>Embryophyta</taxon>
        <taxon>Tracheophyta</taxon>
        <taxon>Spermatophyta</taxon>
        <taxon>Magnoliopsida</taxon>
        <taxon>eudicotyledons</taxon>
        <taxon>Gunneridae</taxon>
        <taxon>Pentapetalae</taxon>
        <taxon>asterids</taxon>
        <taxon>lamiids</taxon>
        <taxon>Solanales</taxon>
        <taxon>Convolvulaceae</taxon>
        <taxon>Cuscuteae</taxon>
        <taxon>Cuscuta</taxon>
        <taxon>Cuscuta subgen. Cuscuta</taxon>
    </lineage>
</organism>
<keyword evidence="17" id="KW-1185">Reference proteome</keyword>
<feature type="region of interest" description="Disordered" evidence="13">
    <location>
        <begin position="21"/>
        <end position="49"/>
    </location>
</feature>
<keyword evidence="8" id="KW-0833">Ubl conjugation pathway</keyword>
<proteinExistence type="predicted"/>
<feature type="transmembrane region" description="Helical" evidence="14">
    <location>
        <begin position="61"/>
        <end position="82"/>
    </location>
</feature>
<dbReference type="AlphaFoldDB" id="A0AAV0EWA6"/>
<evidence type="ECO:0000256" key="5">
    <source>
        <dbReference type="ARBA" id="ARBA00022692"/>
    </source>
</evidence>
<keyword evidence="10 14" id="KW-1133">Transmembrane helix</keyword>
<dbReference type="Pfam" id="PF13639">
    <property type="entry name" value="zf-RING_2"/>
    <property type="match status" value="1"/>
</dbReference>
<evidence type="ECO:0000256" key="8">
    <source>
        <dbReference type="ARBA" id="ARBA00022786"/>
    </source>
</evidence>
<dbReference type="GO" id="GO:0016567">
    <property type="term" value="P:protein ubiquitination"/>
    <property type="evidence" value="ECO:0007669"/>
    <property type="project" value="TreeGrafter"/>
</dbReference>
<protein>
    <recommendedName>
        <fullName evidence="3">RING-type E3 ubiquitin transferase</fullName>
        <ecNumber evidence="3">2.3.2.27</ecNumber>
    </recommendedName>
</protein>
<evidence type="ECO:0000256" key="6">
    <source>
        <dbReference type="ARBA" id="ARBA00022723"/>
    </source>
</evidence>
<dbReference type="EC" id="2.3.2.27" evidence="3"/>
<keyword evidence="4" id="KW-0808">Transferase</keyword>
<feature type="transmembrane region" description="Helical" evidence="14">
    <location>
        <begin position="146"/>
        <end position="164"/>
    </location>
</feature>
<accession>A0AAV0EWA6</accession>
<evidence type="ECO:0000313" key="17">
    <source>
        <dbReference type="Proteomes" id="UP001152523"/>
    </source>
</evidence>
<dbReference type="PROSITE" id="PS50089">
    <property type="entry name" value="ZF_RING_2"/>
    <property type="match status" value="1"/>
</dbReference>
<dbReference type="GO" id="GO:0061630">
    <property type="term" value="F:ubiquitin protein ligase activity"/>
    <property type="evidence" value="ECO:0007669"/>
    <property type="project" value="UniProtKB-EC"/>
</dbReference>
<evidence type="ECO:0000256" key="10">
    <source>
        <dbReference type="ARBA" id="ARBA00022989"/>
    </source>
</evidence>
<evidence type="ECO:0000256" key="2">
    <source>
        <dbReference type="ARBA" id="ARBA00004141"/>
    </source>
</evidence>
<evidence type="ECO:0000256" key="1">
    <source>
        <dbReference type="ARBA" id="ARBA00000900"/>
    </source>
</evidence>
<dbReference type="GO" id="GO:0016020">
    <property type="term" value="C:membrane"/>
    <property type="evidence" value="ECO:0007669"/>
    <property type="project" value="UniProtKB-SubCell"/>
</dbReference>
<gene>
    <name evidence="16" type="ORF">CEPIT_LOCUS28371</name>
</gene>
<keyword evidence="9" id="KW-0862">Zinc</keyword>
<evidence type="ECO:0000256" key="13">
    <source>
        <dbReference type="SAM" id="MobiDB-lite"/>
    </source>
</evidence>
<dbReference type="CDD" id="cd16473">
    <property type="entry name" value="RING-H2_RNF103"/>
    <property type="match status" value="1"/>
</dbReference>
<evidence type="ECO:0000256" key="14">
    <source>
        <dbReference type="SAM" id="Phobius"/>
    </source>
</evidence>
<evidence type="ECO:0000256" key="11">
    <source>
        <dbReference type="ARBA" id="ARBA00023136"/>
    </source>
</evidence>
<dbReference type="Proteomes" id="UP001152523">
    <property type="component" value="Unassembled WGS sequence"/>
</dbReference>
<comment type="catalytic activity">
    <reaction evidence="1">
        <text>S-ubiquitinyl-[E2 ubiquitin-conjugating enzyme]-L-cysteine + [acceptor protein]-L-lysine = [E2 ubiquitin-conjugating enzyme]-L-cysteine + N(6)-ubiquitinyl-[acceptor protein]-L-lysine.</text>
        <dbReference type="EC" id="2.3.2.27"/>
    </reaction>
</comment>
<evidence type="ECO:0000256" key="3">
    <source>
        <dbReference type="ARBA" id="ARBA00012483"/>
    </source>
</evidence>
<feature type="compositionally biased region" description="Acidic residues" evidence="13">
    <location>
        <begin position="37"/>
        <end position="49"/>
    </location>
</feature>
<name>A0AAV0EWA6_9ASTE</name>
<dbReference type="Gene3D" id="3.30.40.10">
    <property type="entry name" value="Zinc/RING finger domain, C3HC4 (zinc finger)"/>
    <property type="match status" value="1"/>
</dbReference>
<evidence type="ECO:0000256" key="4">
    <source>
        <dbReference type="ARBA" id="ARBA00022679"/>
    </source>
</evidence>